<dbReference type="RefSeq" id="WP_220650507.1">
    <property type="nucleotide sequence ID" value="NZ_CP080647.1"/>
</dbReference>
<keyword evidence="3" id="KW-1185">Reference proteome</keyword>
<accession>A0ABX8Y1Z3</accession>
<protein>
    <recommendedName>
        <fullName evidence="4">Lipoprotein</fullName>
    </recommendedName>
</protein>
<organism evidence="2 3">
    <name type="scientific">Streptomyces akebiae</name>
    <dbReference type="NCBI Taxonomy" id="2865673"/>
    <lineage>
        <taxon>Bacteria</taxon>
        <taxon>Bacillati</taxon>
        <taxon>Actinomycetota</taxon>
        <taxon>Actinomycetes</taxon>
        <taxon>Kitasatosporales</taxon>
        <taxon>Streptomycetaceae</taxon>
        <taxon>Streptomyces</taxon>
    </lineage>
</organism>
<gene>
    <name evidence="2" type="ORF">K1J60_40130</name>
</gene>
<evidence type="ECO:0008006" key="4">
    <source>
        <dbReference type="Google" id="ProtNLM"/>
    </source>
</evidence>
<reference evidence="2 3" key="1">
    <citation type="submission" date="2021-08" db="EMBL/GenBank/DDBJ databases">
        <authorList>
            <person name="Ping M."/>
        </authorList>
    </citation>
    <scope>NUCLEOTIDE SEQUENCE [LARGE SCALE GENOMIC DNA]</scope>
    <source>
        <strain evidence="2 3">MG28</strain>
    </source>
</reference>
<evidence type="ECO:0000313" key="3">
    <source>
        <dbReference type="Proteomes" id="UP000827138"/>
    </source>
</evidence>
<dbReference type="Proteomes" id="UP000827138">
    <property type="component" value="Chromosome"/>
</dbReference>
<dbReference type="PROSITE" id="PS51257">
    <property type="entry name" value="PROKAR_LIPOPROTEIN"/>
    <property type="match status" value="1"/>
</dbReference>
<sequence>MTGLRHSTAIAATIAATLLLTACGGAEATTPGAPATATPPPAGKASPAVEKTMEQVLSDLRYAAKNVGGDHFRVVEDPRAAAAKVPPCMASGAILTPELPGRAELTLIAHRLRTRGWKIDSALEVEFTVLSSGKWDIMLGAGPVPKEIAAQAGDSKGGFGISVTGVCEKPS</sequence>
<evidence type="ECO:0000256" key="1">
    <source>
        <dbReference type="SAM" id="SignalP"/>
    </source>
</evidence>
<keyword evidence="1" id="KW-0732">Signal</keyword>
<dbReference type="EMBL" id="CP080647">
    <property type="protein sequence ID" value="QYX81944.1"/>
    <property type="molecule type" value="Genomic_DNA"/>
</dbReference>
<name>A0ABX8Y1Z3_9ACTN</name>
<proteinExistence type="predicted"/>
<feature type="chain" id="PRO_5046759644" description="Lipoprotein" evidence="1">
    <location>
        <begin position="29"/>
        <end position="171"/>
    </location>
</feature>
<evidence type="ECO:0000313" key="2">
    <source>
        <dbReference type="EMBL" id="QYX81944.1"/>
    </source>
</evidence>
<feature type="signal peptide" evidence="1">
    <location>
        <begin position="1"/>
        <end position="28"/>
    </location>
</feature>